<evidence type="ECO:0000313" key="2">
    <source>
        <dbReference type="Proteomes" id="UP001239213"/>
    </source>
</evidence>
<organism evidence="1 2">
    <name type="scientific">Colletotrichum cuscutae</name>
    <dbReference type="NCBI Taxonomy" id="1209917"/>
    <lineage>
        <taxon>Eukaryota</taxon>
        <taxon>Fungi</taxon>
        <taxon>Dikarya</taxon>
        <taxon>Ascomycota</taxon>
        <taxon>Pezizomycotina</taxon>
        <taxon>Sordariomycetes</taxon>
        <taxon>Hypocreomycetidae</taxon>
        <taxon>Glomerellales</taxon>
        <taxon>Glomerellaceae</taxon>
        <taxon>Colletotrichum</taxon>
        <taxon>Colletotrichum acutatum species complex</taxon>
    </lineage>
</organism>
<proteinExistence type="predicted"/>
<accession>A0AAI9VHF4</accession>
<dbReference type="EMBL" id="MPDP01000070">
    <property type="protein sequence ID" value="KAK1485240.1"/>
    <property type="molecule type" value="Genomic_DNA"/>
</dbReference>
<dbReference type="Proteomes" id="UP001239213">
    <property type="component" value="Unassembled WGS sequence"/>
</dbReference>
<name>A0AAI9VHF4_9PEZI</name>
<keyword evidence="2" id="KW-1185">Reference proteome</keyword>
<reference evidence="1" key="1">
    <citation type="submission" date="2016-11" db="EMBL/GenBank/DDBJ databases">
        <title>The genome sequence of Colletotrichum cuscutae.</title>
        <authorList>
            <person name="Baroncelli R."/>
        </authorList>
    </citation>
    <scope>NUCLEOTIDE SEQUENCE</scope>
    <source>
        <strain evidence="1">IMI 304802</strain>
    </source>
</reference>
<evidence type="ECO:0000313" key="1">
    <source>
        <dbReference type="EMBL" id="KAK1485240.1"/>
    </source>
</evidence>
<sequence>MTNLYQKTCLARRPPARCVTRRQAGNPPPNIGWTVVTANGGDAGEVVVSLEAGTKGGGGAPAARRVIADEPSGVKVFVVVAAAAAATAALPPNDISSFFHGSKRLSKKNQPVFCSLLHQASPSRAPSRTVDRGQTEVRSLVTVNTLVAAPYQKAWLDY</sequence>
<comment type="caution">
    <text evidence="1">The sequence shown here is derived from an EMBL/GenBank/DDBJ whole genome shotgun (WGS) entry which is preliminary data.</text>
</comment>
<gene>
    <name evidence="1" type="ORF">CCUS01_15346</name>
</gene>
<dbReference type="AlphaFoldDB" id="A0AAI9VHF4"/>
<protein>
    <submittedName>
        <fullName evidence="1">Uncharacterized protein</fullName>
    </submittedName>
</protein>